<dbReference type="Proteomes" id="UP001177021">
    <property type="component" value="Unassembled WGS sequence"/>
</dbReference>
<reference evidence="1" key="1">
    <citation type="submission" date="2023-10" db="EMBL/GenBank/DDBJ databases">
        <authorList>
            <person name="Rodriguez Cubillos JULIANA M."/>
            <person name="De Vega J."/>
        </authorList>
    </citation>
    <scope>NUCLEOTIDE SEQUENCE</scope>
</reference>
<gene>
    <name evidence="1" type="ORF">MILVUS5_LOCUS13228</name>
</gene>
<dbReference type="EMBL" id="CASHSV030000034">
    <property type="protein sequence ID" value="CAJ2644125.1"/>
    <property type="molecule type" value="Genomic_DNA"/>
</dbReference>
<sequence>MQLKRNFNSRNKTLTIVLNIIVLTSLYSSLKTAFEAVLNGSWRPVEVIKIESGKTSIQFMDTEQFQSPISSNIRIKSRKATAYDCSRFLRRGIDITMLLGYCHHDNPNQFGPIPKVLFRIRSAQNKIVYQVDTEIVSPFVIDVVNFKSKDGSLVPLVFEFDLFHEYDGNQDETSSVLSNELEDLRRSKRRIVQPKRYVDSDVEKLEVGSSRTRPYKRSRYVIEDDIYSSYSEDDDGNSDADDELNLDPCGIQNVEVGDKVSLGEYYSFGKEMLRRRRFHDSDGMDLEGKWEGINFKKRAPTTRHCSIFTSTNLVHEEQDHKGGRSLNSDACMEMVDTYMKDLDDLPTVDEETTELEQKAEENVSKSNDEEEENLDDLWAELDTALISSNLLDGTEGSNAEVLAESEKESTEICEHDYIMDEQIGIYCHRCGFVKTEIRHISEHVIESPRRYREEKQCIEEDKENNKSVEKVDEDVHDDLFSTDATDPDEPISKENDSVWELIPELKEKMHEHQKKAFEFLWQNIAGSMEPSLMKEKSKTNGGCVISHAPGAGKTFLIISFLASYLKLFPGKRPLVLAPKTTLYTWCKEFKKWNVSVPVYLIHGRRTRKASTTSKSVALPGVPRPSSEVQHVLDCLSKIKKWNSHPSVLVMGYTSFLALMRSEDSKFAHRKYMVNALKESPGILILDEGHNPRSTKSRLRKCLMKLPTELRILLSGTLFQNNFGEYFNTLCLARPKFVHEVLQELDSKYRRRGKVVKKEPHLLVARARKFFLDNIAKKIKSDIDEEKMHGLHVLRKITSGFIDVYDSGNSSDTLPGLQIYTLLINTFDEQHEIVQKLEKKMAECTGYPLEVELLITLASIHPWLIKTAAACAAKFFTEEELERLESLKFDLRKGSKVRFVLSLVYRVVKKEKVLIFCHNLAPVRFFIELFEKYFQWQNGKEILLLTGELDLFERGKVIDKFEDPRGSSKILLASINACSEGISLTAASRVIFLDSEWNPSKTKQAIARAFRPGQQKMVYVYQLLTTGSMEEDKHRRTSWKEWVSCMIFSEEFVEDPSKWQAQKIEDDILREMVEEDKSKAIHMILKNEKASTS</sequence>
<protein>
    <submittedName>
        <fullName evidence="1">Uncharacterized protein</fullName>
    </submittedName>
</protein>
<name>A0ACB0JHI0_TRIPR</name>
<accession>A0ACB0JHI0</accession>
<evidence type="ECO:0000313" key="1">
    <source>
        <dbReference type="EMBL" id="CAJ2644125.1"/>
    </source>
</evidence>
<proteinExistence type="predicted"/>
<keyword evidence="2" id="KW-1185">Reference proteome</keyword>
<comment type="caution">
    <text evidence="1">The sequence shown here is derived from an EMBL/GenBank/DDBJ whole genome shotgun (WGS) entry which is preliminary data.</text>
</comment>
<organism evidence="1 2">
    <name type="scientific">Trifolium pratense</name>
    <name type="common">Red clover</name>
    <dbReference type="NCBI Taxonomy" id="57577"/>
    <lineage>
        <taxon>Eukaryota</taxon>
        <taxon>Viridiplantae</taxon>
        <taxon>Streptophyta</taxon>
        <taxon>Embryophyta</taxon>
        <taxon>Tracheophyta</taxon>
        <taxon>Spermatophyta</taxon>
        <taxon>Magnoliopsida</taxon>
        <taxon>eudicotyledons</taxon>
        <taxon>Gunneridae</taxon>
        <taxon>Pentapetalae</taxon>
        <taxon>rosids</taxon>
        <taxon>fabids</taxon>
        <taxon>Fabales</taxon>
        <taxon>Fabaceae</taxon>
        <taxon>Papilionoideae</taxon>
        <taxon>50 kb inversion clade</taxon>
        <taxon>NPAAA clade</taxon>
        <taxon>Hologalegina</taxon>
        <taxon>IRL clade</taxon>
        <taxon>Trifolieae</taxon>
        <taxon>Trifolium</taxon>
    </lineage>
</organism>
<evidence type="ECO:0000313" key="2">
    <source>
        <dbReference type="Proteomes" id="UP001177021"/>
    </source>
</evidence>